<protein>
    <submittedName>
        <fullName evidence="3">Uncharacterized protein</fullName>
    </submittedName>
</protein>
<dbReference type="eggNOG" id="ENOG502S1TV">
    <property type="taxonomic scope" value="Eukaryota"/>
</dbReference>
<accession>G8JNX9</accession>
<dbReference type="HOGENOM" id="CLU_1240133_0_0_1"/>
<name>G8JNX9_ERECY</name>
<proteinExistence type="predicted"/>
<dbReference type="STRING" id="931890.G8JNX9"/>
<dbReference type="GeneID" id="11472979"/>
<keyword evidence="2" id="KW-0732">Signal</keyword>
<dbReference type="Proteomes" id="UP000006790">
    <property type="component" value="Chromosome 2"/>
</dbReference>
<dbReference type="EMBL" id="CP002498">
    <property type="protein sequence ID" value="AET37779.1"/>
    <property type="molecule type" value="Genomic_DNA"/>
</dbReference>
<dbReference type="Pfam" id="PF17056">
    <property type="entry name" value="KRE1"/>
    <property type="match status" value="1"/>
</dbReference>
<reference evidence="4" key="1">
    <citation type="journal article" date="2012" name="G3 (Bethesda)">
        <title>Pichia sorbitophila, an interspecies yeast hybrid reveals early steps of genome resolution following polyploidization.</title>
        <authorList>
            <person name="Leh Louis V."/>
            <person name="Despons L."/>
            <person name="Friedrich A."/>
            <person name="Martin T."/>
            <person name="Durrens P."/>
            <person name="Casaregola S."/>
            <person name="Neuveglise C."/>
            <person name="Fairhead C."/>
            <person name="Marck C."/>
            <person name="Cruz J.A."/>
            <person name="Straub M.L."/>
            <person name="Kugler V."/>
            <person name="Sacerdot C."/>
            <person name="Uzunov Z."/>
            <person name="Thierry A."/>
            <person name="Weiss S."/>
            <person name="Bleykasten C."/>
            <person name="De Montigny J."/>
            <person name="Jacques N."/>
            <person name="Jung P."/>
            <person name="Lemaire M."/>
            <person name="Mallet S."/>
            <person name="Morel G."/>
            <person name="Richard G.F."/>
            <person name="Sarkar A."/>
            <person name="Savel G."/>
            <person name="Schacherer J."/>
            <person name="Seret M.L."/>
            <person name="Talla E."/>
            <person name="Samson G."/>
            <person name="Jubin C."/>
            <person name="Poulain J."/>
            <person name="Vacherie B."/>
            <person name="Barbe V."/>
            <person name="Pelletier E."/>
            <person name="Sherman D.J."/>
            <person name="Westhof E."/>
            <person name="Weissenbach J."/>
            <person name="Baret P.V."/>
            <person name="Wincker P."/>
            <person name="Gaillardin C."/>
            <person name="Dujon B."/>
            <person name="Souciet J.L."/>
        </authorList>
    </citation>
    <scope>NUCLEOTIDE SEQUENCE [LARGE SCALE GENOMIC DNA]</scope>
    <source>
        <strain evidence="4">CBS 270.75 / DBVPG 7215 / KCTC 17166 / NRRL Y-17582</strain>
    </source>
</reference>
<feature type="signal peptide" evidence="2">
    <location>
        <begin position="1"/>
        <end position="18"/>
    </location>
</feature>
<evidence type="ECO:0000256" key="1">
    <source>
        <dbReference type="SAM" id="MobiDB-lite"/>
    </source>
</evidence>
<feature type="chain" id="PRO_5003510834" evidence="2">
    <location>
        <begin position="19"/>
        <end position="223"/>
    </location>
</feature>
<dbReference type="GO" id="GO:0031505">
    <property type="term" value="P:fungal-type cell wall organization"/>
    <property type="evidence" value="ECO:0007669"/>
    <property type="project" value="InterPro"/>
</dbReference>
<dbReference type="KEGG" id="erc:Ecym_2020"/>
<dbReference type="RefSeq" id="XP_003644596.1">
    <property type="nucleotide sequence ID" value="XM_003644548.1"/>
</dbReference>
<feature type="region of interest" description="Disordered" evidence="1">
    <location>
        <begin position="62"/>
        <end position="82"/>
    </location>
</feature>
<dbReference type="AlphaFoldDB" id="G8JNX9"/>
<gene>
    <name evidence="3" type="ordered locus">Ecym_2020</name>
</gene>
<dbReference type="InterPro" id="IPR031452">
    <property type="entry name" value="Kre1"/>
</dbReference>
<sequence length="223" mass="22588">MLLKEISIIFALVATVRAVVITSTLVTNVAGVPTTHVTIFDPAATTTPAAVAGNPGAAADVGAAPGGGARPGNAGDAPTHSVSAVTTPTEPIVNSNNAPDPSTTMNTLDSVPTDQIDLYVTFVTDGVTTTALRDPTLIWYTFLIDGKSQGIKSAYHQYFTSQYNSVETPSSGSIGLGSIQGAVGSVKAPTITTLTDSSVGGQHALSPHIGSLSFILLALIGLL</sequence>
<dbReference type="InParanoid" id="G8JNX9"/>
<keyword evidence="4" id="KW-1185">Reference proteome</keyword>
<evidence type="ECO:0000256" key="2">
    <source>
        <dbReference type="SAM" id="SignalP"/>
    </source>
</evidence>
<organism evidence="3 4">
    <name type="scientific">Eremothecium cymbalariae (strain CBS 270.75 / DBVPG 7215 / KCTC 17166 / NRRL Y-17582)</name>
    <name type="common">Yeast</name>
    <dbReference type="NCBI Taxonomy" id="931890"/>
    <lineage>
        <taxon>Eukaryota</taxon>
        <taxon>Fungi</taxon>
        <taxon>Dikarya</taxon>
        <taxon>Ascomycota</taxon>
        <taxon>Saccharomycotina</taxon>
        <taxon>Saccharomycetes</taxon>
        <taxon>Saccharomycetales</taxon>
        <taxon>Saccharomycetaceae</taxon>
        <taxon>Eremothecium</taxon>
    </lineage>
</organism>
<evidence type="ECO:0000313" key="3">
    <source>
        <dbReference type="EMBL" id="AET37779.1"/>
    </source>
</evidence>
<evidence type="ECO:0000313" key="4">
    <source>
        <dbReference type="Proteomes" id="UP000006790"/>
    </source>
</evidence>